<keyword evidence="2" id="KW-1185">Reference proteome</keyword>
<evidence type="ECO:0000313" key="1">
    <source>
        <dbReference type="EMBL" id="SFC41882.1"/>
    </source>
</evidence>
<dbReference type="OrthoDB" id="2514209at2"/>
<evidence type="ECO:0000313" key="2">
    <source>
        <dbReference type="Proteomes" id="UP000199263"/>
    </source>
</evidence>
<name>A0A1I1J1I7_9CLOT</name>
<dbReference type="Proteomes" id="UP000199263">
    <property type="component" value="Unassembled WGS sequence"/>
</dbReference>
<accession>A0A1I1J1I7</accession>
<gene>
    <name evidence="1" type="ORF">SAMN05421842_103137</name>
</gene>
<reference evidence="1 2" key="1">
    <citation type="submission" date="2016-10" db="EMBL/GenBank/DDBJ databases">
        <authorList>
            <person name="de Groot N.N."/>
        </authorList>
    </citation>
    <scope>NUCLEOTIDE SEQUENCE [LARGE SCALE GENOMIC DNA]</scope>
    <source>
        <strain evidence="1 2">DSM 12992</strain>
    </source>
</reference>
<dbReference type="RefSeq" id="WP_090088815.1">
    <property type="nucleotide sequence ID" value="NZ_FOMG01000003.1"/>
</dbReference>
<dbReference type="STRING" id="119641.SAMN05421842_103137"/>
<protein>
    <submittedName>
        <fullName evidence="1">Putative abortive phage resistance protein AbiGii toxin</fullName>
    </submittedName>
</protein>
<organism evidence="1 2">
    <name type="scientific">Clostridium uliginosum</name>
    <dbReference type="NCBI Taxonomy" id="119641"/>
    <lineage>
        <taxon>Bacteria</taxon>
        <taxon>Bacillati</taxon>
        <taxon>Bacillota</taxon>
        <taxon>Clostridia</taxon>
        <taxon>Eubacteriales</taxon>
        <taxon>Clostridiaceae</taxon>
        <taxon>Clostridium</taxon>
    </lineage>
</organism>
<sequence>MFANFKKAFKQEEETMYKIPEIILENLNDKLSDRFEYIQVGNDMCTIMSKEKEVEIKAKLKLKNMEGIKNTGEAIEYLYRTQQEVEIAGKSIELDGVKFDINELIKMPLRNKNFNDLNGKLILKPHPFPKPFKLMVGYGDKNIEMLFQRQPYADLHKILFKSIDRKSLVISYIVDEVIGNMIINVSIHIGEAESVEEIVEISRIYKCFMSGEGRIADINLNRGFDNITEKDGLDSLIEFWNKVDLISKELGILFNPKRDILKKDVNLVERLYRCFVKDKPYKEIVDLENLTVKCSTELDKKQFINKDGLVLEIVDPKTYELLEEKFDIYTVTTWCNVMVKDAELVDKKNWEYKFIMDTDSDKKIFRVIKYFKNKEDAEKYREGFSRNVTDLENVELI</sequence>
<dbReference type="EMBL" id="FOMG01000003">
    <property type="protein sequence ID" value="SFC41882.1"/>
    <property type="molecule type" value="Genomic_DNA"/>
</dbReference>
<dbReference type="AlphaFoldDB" id="A0A1I1J1I7"/>
<proteinExistence type="predicted"/>
<dbReference type="Pfam" id="PF16873">
    <property type="entry name" value="AbiGii_2"/>
    <property type="match status" value="1"/>
</dbReference>
<dbReference type="InterPro" id="IPR031707">
    <property type="entry name" value="AbiGii_2"/>
</dbReference>